<protein>
    <submittedName>
        <fullName evidence="1">Uncharacterized protein</fullName>
    </submittedName>
</protein>
<gene>
    <name evidence="1" type="ORF">POVCU2_0031210</name>
</gene>
<proteinExistence type="predicted"/>
<dbReference type="AlphaFoldDB" id="A0A1A8VY04"/>
<reference evidence="2" key="1">
    <citation type="submission" date="2016-05" db="EMBL/GenBank/DDBJ databases">
        <authorList>
            <person name="Naeem Raeece"/>
        </authorList>
    </citation>
    <scope>NUCLEOTIDE SEQUENCE [LARGE SCALE GENOMIC DNA]</scope>
</reference>
<organism evidence="1 2">
    <name type="scientific">Plasmodium ovale curtisi</name>
    <dbReference type="NCBI Taxonomy" id="864141"/>
    <lineage>
        <taxon>Eukaryota</taxon>
        <taxon>Sar</taxon>
        <taxon>Alveolata</taxon>
        <taxon>Apicomplexa</taxon>
        <taxon>Aconoidasida</taxon>
        <taxon>Haemosporida</taxon>
        <taxon>Plasmodiidae</taxon>
        <taxon>Plasmodium</taxon>
        <taxon>Plasmodium (Plasmodium)</taxon>
    </lineage>
</organism>
<dbReference type="EMBL" id="FLQU01000417">
    <property type="protein sequence ID" value="SBS85389.1"/>
    <property type="molecule type" value="Genomic_DNA"/>
</dbReference>
<evidence type="ECO:0000313" key="2">
    <source>
        <dbReference type="Proteomes" id="UP000078560"/>
    </source>
</evidence>
<evidence type="ECO:0000313" key="1">
    <source>
        <dbReference type="EMBL" id="SBS85389.1"/>
    </source>
</evidence>
<sequence>MTLRLSRNGKKEESSCFCIVHRSLKWTYFTFAYNPSLRALEKKKKKKKKKDGQFDDAFQAIAPRNGKVAYTRKYLDAAWKRPGNGLDEIYFKKNPQGEKRAKCCFAVSAPHRNGIRGLAFT</sequence>
<name>A0A1A8VY04_PLAOA</name>
<dbReference type="Proteomes" id="UP000078560">
    <property type="component" value="Unassembled WGS sequence"/>
</dbReference>
<accession>A0A1A8VY04</accession>